<name>N2A3X3_9FIRM</name>
<evidence type="ECO:0000313" key="2">
    <source>
        <dbReference type="Proteomes" id="UP000012589"/>
    </source>
</evidence>
<sequence length="82" mass="9625">MKNRAKKPILKKRKYLKYGFVIMEHEDCVCPRCGDILNAGPDYQPRYCSRCGQRITFTGVQWTEDKQTGFAEGRDFYEPVKN</sequence>
<dbReference type="Proteomes" id="UP000012589">
    <property type="component" value="Unassembled WGS sequence"/>
</dbReference>
<dbReference type="STRING" id="1235802.C823_05704"/>
<dbReference type="HOGENOM" id="CLU_2599033_0_0_9"/>
<organism evidence="1 2">
    <name type="scientific">Eubacterium plexicaudatum ASF492</name>
    <dbReference type="NCBI Taxonomy" id="1235802"/>
    <lineage>
        <taxon>Bacteria</taxon>
        <taxon>Bacillati</taxon>
        <taxon>Bacillota</taxon>
        <taxon>Clostridia</taxon>
        <taxon>Eubacteriales</taxon>
        <taxon>Eubacteriaceae</taxon>
        <taxon>Eubacterium</taxon>
    </lineage>
</organism>
<dbReference type="OrthoDB" id="2054621at2"/>
<reference evidence="1 2" key="1">
    <citation type="journal article" date="2014" name="Genome Announc.">
        <title>Draft genome sequences of the altered schaedler flora, a defined bacterial community from gnotobiotic mice.</title>
        <authorList>
            <person name="Wannemuehler M.J."/>
            <person name="Overstreet A.M."/>
            <person name="Ward D.V."/>
            <person name="Phillips G.J."/>
        </authorList>
    </citation>
    <scope>NUCLEOTIDE SEQUENCE [LARGE SCALE GENOMIC DNA]</scope>
    <source>
        <strain evidence="1 2">ASF492</strain>
    </source>
</reference>
<dbReference type="PATRIC" id="fig|1235802.3.peg.6025"/>
<gene>
    <name evidence="1" type="ORF">C823_05704</name>
</gene>
<dbReference type="EMBL" id="AQFT01000178">
    <property type="protein sequence ID" value="EMZ19069.1"/>
    <property type="molecule type" value="Genomic_DNA"/>
</dbReference>
<proteinExistence type="predicted"/>
<accession>N2A3X3</accession>
<evidence type="ECO:0000313" key="1">
    <source>
        <dbReference type="EMBL" id="EMZ19069.1"/>
    </source>
</evidence>
<comment type="caution">
    <text evidence="1">The sequence shown here is derived from an EMBL/GenBank/DDBJ whole genome shotgun (WGS) entry which is preliminary data.</text>
</comment>
<protein>
    <submittedName>
        <fullName evidence="1">Uncharacterized protein</fullName>
    </submittedName>
</protein>
<dbReference type="AlphaFoldDB" id="N2A3X3"/>
<dbReference type="eggNOG" id="ENOG50330MJ">
    <property type="taxonomic scope" value="Bacteria"/>
</dbReference>
<keyword evidence="2" id="KW-1185">Reference proteome</keyword>